<comment type="subcellular location">
    <subcellularLocation>
        <location evidence="1">Cell inner membrane</location>
        <topology evidence="1">Multi-pass membrane protein</topology>
    </subcellularLocation>
</comment>
<dbReference type="InterPro" id="IPR000045">
    <property type="entry name" value="Prepilin_IV_endopep_pep"/>
</dbReference>
<evidence type="ECO:0000313" key="11">
    <source>
        <dbReference type="EMBL" id="MPL60427.1"/>
    </source>
</evidence>
<feature type="transmembrane region" description="Helical" evidence="8">
    <location>
        <begin position="119"/>
        <end position="139"/>
    </location>
</feature>
<dbReference type="GO" id="GO:0006465">
    <property type="term" value="P:signal peptide processing"/>
    <property type="evidence" value="ECO:0007669"/>
    <property type="project" value="TreeGrafter"/>
</dbReference>
<evidence type="ECO:0000256" key="7">
    <source>
        <dbReference type="ARBA" id="ARBA00023136"/>
    </source>
</evidence>
<dbReference type="Gene3D" id="1.20.120.1220">
    <property type="match status" value="1"/>
</dbReference>
<dbReference type="PANTHER" id="PTHR30487:SF0">
    <property type="entry name" value="PREPILIN LEADER PEPTIDASE_N-METHYLTRANSFERASE-RELATED"/>
    <property type="match status" value="1"/>
</dbReference>
<protein>
    <submittedName>
        <fullName evidence="11">Type 4 prepilin-like proteins leader peptide-processing enzyme</fullName>
    </submittedName>
</protein>
<comment type="caution">
    <text evidence="11">The sequence shown here is derived from an EMBL/GenBank/DDBJ whole genome shotgun (WGS) entry which is preliminary data.</text>
</comment>
<evidence type="ECO:0000256" key="4">
    <source>
        <dbReference type="ARBA" id="ARBA00022519"/>
    </source>
</evidence>
<dbReference type="PRINTS" id="PR00864">
    <property type="entry name" value="PREPILNPTASE"/>
</dbReference>
<keyword evidence="6 8" id="KW-1133">Transmembrane helix</keyword>
<reference evidence="11" key="1">
    <citation type="submission" date="2019-08" db="EMBL/GenBank/DDBJ databases">
        <authorList>
            <person name="Kucharzyk K."/>
            <person name="Murdoch R.W."/>
            <person name="Higgins S."/>
            <person name="Loffler F."/>
        </authorList>
    </citation>
    <scope>NUCLEOTIDE SEQUENCE</scope>
</reference>
<feature type="transmembrane region" description="Helical" evidence="8">
    <location>
        <begin position="221"/>
        <end position="244"/>
    </location>
</feature>
<evidence type="ECO:0000259" key="9">
    <source>
        <dbReference type="Pfam" id="PF01478"/>
    </source>
</evidence>
<feature type="domain" description="Prepilin peptidase A24 N-terminal" evidence="10">
    <location>
        <begin position="8"/>
        <end position="88"/>
    </location>
</feature>
<sequence>MLEFIIFLFGLSIGSFLNVCIYRLPQNQSVIFPASHCTMCGERLKALDLIPLISYLLLQGHCRYCGAKFTRRYPLVELLTACLFVYCLKVFGVSLLLLKALILTSFLIVITYIDFDHQLILDKVLIWLAGTGVIINLILDDIAVLDMLLAGAVGGGLFLAVALVSRGGMGGGDIKFVAALGLWLGLKATLLTILLAFIAGGIGGIIMLICKMKKRKDYIPFGPFISFGAFVSLVYGTIIINWYITEYL</sequence>
<feature type="domain" description="Prepilin type IV endopeptidase peptidase" evidence="9">
    <location>
        <begin position="101"/>
        <end position="204"/>
    </location>
</feature>
<evidence type="ECO:0000256" key="2">
    <source>
        <dbReference type="ARBA" id="ARBA00005801"/>
    </source>
</evidence>
<name>A0A644T1S1_9ZZZZ</name>
<gene>
    <name evidence="11" type="primary">comC_1</name>
    <name evidence="11" type="ORF">SDC9_05988</name>
</gene>
<evidence type="ECO:0000256" key="5">
    <source>
        <dbReference type="ARBA" id="ARBA00022692"/>
    </source>
</evidence>
<dbReference type="GO" id="GO:0005886">
    <property type="term" value="C:plasma membrane"/>
    <property type="evidence" value="ECO:0007669"/>
    <property type="project" value="UniProtKB-SubCell"/>
</dbReference>
<dbReference type="AlphaFoldDB" id="A0A644T1S1"/>
<accession>A0A644T1S1</accession>
<evidence type="ECO:0000256" key="8">
    <source>
        <dbReference type="SAM" id="Phobius"/>
    </source>
</evidence>
<keyword evidence="5 8" id="KW-0812">Transmembrane</keyword>
<keyword evidence="3" id="KW-1003">Cell membrane</keyword>
<dbReference type="InterPro" id="IPR050882">
    <property type="entry name" value="Prepilin_peptidase/N-MTase"/>
</dbReference>
<feature type="transmembrane region" description="Helical" evidence="8">
    <location>
        <begin position="176"/>
        <end position="209"/>
    </location>
</feature>
<evidence type="ECO:0000256" key="1">
    <source>
        <dbReference type="ARBA" id="ARBA00004429"/>
    </source>
</evidence>
<feature type="transmembrane region" description="Helical" evidence="8">
    <location>
        <begin position="144"/>
        <end position="164"/>
    </location>
</feature>
<dbReference type="Pfam" id="PF06750">
    <property type="entry name" value="A24_N_bact"/>
    <property type="match status" value="1"/>
</dbReference>
<dbReference type="EMBL" id="VSSQ01000012">
    <property type="protein sequence ID" value="MPL60427.1"/>
    <property type="molecule type" value="Genomic_DNA"/>
</dbReference>
<dbReference type="Pfam" id="PF01478">
    <property type="entry name" value="Peptidase_A24"/>
    <property type="match status" value="1"/>
</dbReference>
<proteinExistence type="inferred from homology"/>
<dbReference type="PANTHER" id="PTHR30487">
    <property type="entry name" value="TYPE 4 PREPILIN-LIKE PROTEINS LEADER PEPTIDE-PROCESSING ENZYME"/>
    <property type="match status" value="1"/>
</dbReference>
<dbReference type="InterPro" id="IPR014032">
    <property type="entry name" value="Peptidase_A24A_bac"/>
</dbReference>
<evidence type="ECO:0000256" key="3">
    <source>
        <dbReference type="ARBA" id="ARBA00022475"/>
    </source>
</evidence>
<feature type="transmembrane region" description="Helical" evidence="8">
    <location>
        <begin position="81"/>
        <end position="113"/>
    </location>
</feature>
<comment type="similarity">
    <text evidence="2">Belongs to the peptidase A24 family.</text>
</comment>
<keyword evidence="4" id="KW-0997">Cell inner membrane</keyword>
<organism evidence="11">
    <name type="scientific">bioreactor metagenome</name>
    <dbReference type="NCBI Taxonomy" id="1076179"/>
    <lineage>
        <taxon>unclassified sequences</taxon>
        <taxon>metagenomes</taxon>
        <taxon>ecological metagenomes</taxon>
    </lineage>
</organism>
<keyword evidence="7 8" id="KW-0472">Membrane</keyword>
<feature type="transmembrane region" description="Helical" evidence="8">
    <location>
        <begin position="6"/>
        <end position="24"/>
    </location>
</feature>
<evidence type="ECO:0000259" key="10">
    <source>
        <dbReference type="Pfam" id="PF06750"/>
    </source>
</evidence>
<dbReference type="GO" id="GO:0004190">
    <property type="term" value="F:aspartic-type endopeptidase activity"/>
    <property type="evidence" value="ECO:0007669"/>
    <property type="project" value="InterPro"/>
</dbReference>
<dbReference type="InterPro" id="IPR010627">
    <property type="entry name" value="Prepilin_pept_A24_N"/>
</dbReference>
<evidence type="ECO:0000256" key="6">
    <source>
        <dbReference type="ARBA" id="ARBA00022989"/>
    </source>
</evidence>